<name>A0A1I3HV01_9PLAN</name>
<evidence type="ECO:0000313" key="14">
    <source>
        <dbReference type="Proteomes" id="UP000199518"/>
    </source>
</evidence>
<dbReference type="PROSITE" id="PS00189">
    <property type="entry name" value="LIPOYL"/>
    <property type="match status" value="2"/>
</dbReference>
<dbReference type="InterPro" id="IPR036625">
    <property type="entry name" value="E3-bd_dom_sf"/>
</dbReference>
<evidence type="ECO:0000259" key="12">
    <source>
        <dbReference type="PROSITE" id="PS51826"/>
    </source>
</evidence>
<dbReference type="SUPFAM" id="SSF52777">
    <property type="entry name" value="CoA-dependent acyltransferases"/>
    <property type="match status" value="1"/>
</dbReference>
<feature type="compositionally biased region" description="Polar residues" evidence="10">
    <location>
        <begin position="337"/>
        <end position="351"/>
    </location>
</feature>
<evidence type="ECO:0000259" key="11">
    <source>
        <dbReference type="PROSITE" id="PS50968"/>
    </source>
</evidence>
<dbReference type="EMBL" id="FOQD01000008">
    <property type="protein sequence ID" value="SFI39380.1"/>
    <property type="molecule type" value="Genomic_DNA"/>
</dbReference>
<dbReference type="OrthoDB" id="9805770at2"/>
<protein>
    <recommendedName>
        <fullName evidence="9">Acetyltransferase component of pyruvate dehydrogenase complex</fullName>
        <ecNumber evidence="9">2.3.1.12</ecNumber>
    </recommendedName>
</protein>
<dbReference type="InterPro" id="IPR004167">
    <property type="entry name" value="PSBD"/>
</dbReference>
<dbReference type="InterPro" id="IPR050743">
    <property type="entry name" value="2-oxoacid_DH_E2_comp"/>
</dbReference>
<dbReference type="PANTHER" id="PTHR43178:SF2">
    <property type="entry name" value="DIHYDROLIPOYLLYSINE-RESIDUE ACETYLTRANSFERASE COMPONENT OF PYRUVATE DEHYDROGENASE COMPLEX"/>
    <property type="match status" value="1"/>
</dbReference>
<organism evidence="13 14">
    <name type="scientific">Planctomicrobium piriforme</name>
    <dbReference type="NCBI Taxonomy" id="1576369"/>
    <lineage>
        <taxon>Bacteria</taxon>
        <taxon>Pseudomonadati</taxon>
        <taxon>Planctomycetota</taxon>
        <taxon>Planctomycetia</taxon>
        <taxon>Planctomycetales</taxon>
        <taxon>Planctomycetaceae</taxon>
        <taxon>Planctomicrobium</taxon>
    </lineage>
</organism>
<dbReference type="GO" id="GO:0004742">
    <property type="term" value="F:dihydrolipoyllysine-residue acetyltransferase activity"/>
    <property type="evidence" value="ECO:0007669"/>
    <property type="project" value="UniProtKB-UniRule"/>
</dbReference>
<sequence length="602" mass="63538">MSFELRLPNIGEGVEEADIAEVLVSVGDTIEANQTVMELETEKAVVELPCPQAGKVEKILVSAGDTVRVDAPVMIIDTGSNGSAAAPEKKTEKKPESKQPAEQKPAEKKPAAEAPRKEPVPAPAEKKPTETKTEKKADKPEPQTEMVEGTIEFQLPPLGEGVNSADVADILVSEGDVIEANASVMELETEKAVVELPCPHPGKIKKIHVKAGDSVKVGATVLTIETSSKVAKSSAAASPAAPEKKPEPKAEKPAEKAEPKSAPAPAAKTAAAPPAKTSAAPAATASEPDGLPVPAAPSTRRLARQLGVTIGDVKGTGGGGRITQEDVQAFVRTRLQQSASLPARSTTSSNTGLAAGSLAPPPLPDFTRFGLVEREKMNKIARTAAENLTLSWNVIPHVTQHDRADITDLEAARKRFAAGVGKNGPKITMTAIVIKALAKCLQIYPKFNSSLDPETNEIVYKKFYNIGCAVDTPNGLLVPVVKECDKKNILEIAQAITELAEKARDRKLPVDAMQGATCTVTNLGGIGGVGFTPIVNYPEVCILGMSRGQPELRMIDGKIEERLMLPLSLSYDHRVVNGADAARFVATLCNLLADPFQLLTAV</sequence>
<dbReference type="Pfam" id="PF00364">
    <property type="entry name" value="Biotin_lipoyl"/>
    <property type="match status" value="2"/>
</dbReference>
<dbReference type="NCBIfam" id="TIGR01348">
    <property type="entry name" value="PDHac_trf_long"/>
    <property type="match status" value="1"/>
</dbReference>
<evidence type="ECO:0000256" key="10">
    <source>
        <dbReference type="SAM" id="MobiDB-lite"/>
    </source>
</evidence>
<dbReference type="Gene3D" id="2.40.50.100">
    <property type="match status" value="2"/>
</dbReference>
<comment type="catalytic activity">
    <reaction evidence="8 9">
        <text>N(6)-[(R)-dihydrolipoyl]-L-lysyl-[protein] + acetyl-CoA = N(6)-[(R)-S(8)-acetyldihydrolipoyl]-L-lysyl-[protein] + CoA</text>
        <dbReference type="Rhea" id="RHEA:17017"/>
        <dbReference type="Rhea" id="RHEA-COMP:10475"/>
        <dbReference type="Rhea" id="RHEA-COMP:10478"/>
        <dbReference type="ChEBI" id="CHEBI:57287"/>
        <dbReference type="ChEBI" id="CHEBI:57288"/>
        <dbReference type="ChEBI" id="CHEBI:83100"/>
        <dbReference type="ChEBI" id="CHEBI:83111"/>
        <dbReference type="EC" id="2.3.1.12"/>
    </reaction>
</comment>
<evidence type="ECO:0000313" key="13">
    <source>
        <dbReference type="EMBL" id="SFI39380.1"/>
    </source>
</evidence>
<keyword evidence="6 9" id="KW-0012">Acyltransferase</keyword>
<feature type="region of interest" description="Disordered" evidence="10">
    <location>
        <begin position="337"/>
        <end position="359"/>
    </location>
</feature>
<dbReference type="STRING" id="1576369.SAMN05421753_108199"/>
<proteinExistence type="inferred from homology"/>
<comment type="similarity">
    <text evidence="1 9">Belongs to the 2-oxoacid dehydrogenase family.</text>
</comment>
<evidence type="ECO:0000256" key="7">
    <source>
        <dbReference type="ARBA" id="ARBA00025211"/>
    </source>
</evidence>
<dbReference type="SUPFAM" id="SSF51230">
    <property type="entry name" value="Single hybrid motif"/>
    <property type="match status" value="2"/>
</dbReference>
<keyword evidence="13" id="KW-0670">Pyruvate</keyword>
<evidence type="ECO:0000256" key="5">
    <source>
        <dbReference type="ARBA" id="ARBA00022823"/>
    </source>
</evidence>
<feature type="compositionally biased region" description="Low complexity" evidence="10">
    <location>
        <begin position="231"/>
        <end position="241"/>
    </location>
</feature>
<dbReference type="PROSITE" id="PS51826">
    <property type="entry name" value="PSBD"/>
    <property type="match status" value="1"/>
</dbReference>
<comment type="subunit">
    <text evidence="2 9">Forms a 24-polypeptide structural core with octahedral symmetry.</text>
</comment>
<dbReference type="RefSeq" id="WP_092050527.1">
    <property type="nucleotide sequence ID" value="NZ_FOQD01000008.1"/>
</dbReference>
<comment type="cofactor">
    <cofactor evidence="9">
        <name>(R)-lipoate</name>
        <dbReference type="ChEBI" id="CHEBI:83088"/>
    </cofactor>
    <text evidence="9">Binds 2 lipoyl cofactors covalently.</text>
</comment>
<evidence type="ECO:0000256" key="2">
    <source>
        <dbReference type="ARBA" id="ARBA00011484"/>
    </source>
</evidence>
<evidence type="ECO:0000256" key="3">
    <source>
        <dbReference type="ARBA" id="ARBA00022679"/>
    </source>
</evidence>
<dbReference type="GO" id="GO:0045254">
    <property type="term" value="C:pyruvate dehydrogenase complex"/>
    <property type="evidence" value="ECO:0007669"/>
    <property type="project" value="UniProtKB-UniRule"/>
</dbReference>
<evidence type="ECO:0000256" key="8">
    <source>
        <dbReference type="ARBA" id="ARBA00048370"/>
    </source>
</evidence>
<feature type="domain" description="Peripheral subunit-binding (PSBD)" evidence="12">
    <location>
        <begin position="294"/>
        <end position="331"/>
    </location>
</feature>
<dbReference type="GO" id="GO:0031405">
    <property type="term" value="F:lipoic acid binding"/>
    <property type="evidence" value="ECO:0007669"/>
    <property type="project" value="TreeGrafter"/>
</dbReference>
<evidence type="ECO:0000256" key="1">
    <source>
        <dbReference type="ARBA" id="ARBA00007317"/>
    </source>
</evidence>
<dbReference type="PROSITE" id="PS50968">
    <property type="entry name" value="BIOTINYL_LIPOYL"/>
    <property type="match status" value="2"/>
</dbReference>
<gene>
    <name evidence="13" type="ORF">SAMN05421753_108199</name>
</gene>
<feature type="domain" description="Lipoyl-binding" evidence="11">
    <location>
        <begin position="2"/>
        <end position="77"/>
    </location>
</feature>
<feature type="domain" description="Lipoyl-binding" evidence="11">
    <location>
        <begin position="150"/>
        <end position="225"/>
    </location>
</feature>
<dbReference type="Pfam" id="PF02817">
    <property type="entry name" value="E3_binding"/>
    <property type="match status" value="1"/>
</dbReference>
<keyword evidence="3 9" id="KW-0808">Transferase</keyword>
<evidence type="ECO:0000256" key="4">
    <source>
        <dbReference type="ARBA" id="ARBA00022737"/>
    </source>
</evidence>
<feature type="compositionally biased region" description="Basic and acidic residues" evidence="10">
    <location>
        <begin position="242"/>
        <end position="259"/>
    </location>
</feature>
<dbReference type="AlphaFoldDB" id="A0A1I3HV01"/>
<comment type="function">
    <text evidence="7">The pyruvate dehydrogenase complex catalyzes the overall conversion of pyruvate to acetyl-CoA and CO(2). It contains multiple copies of three enzymatic components: pyruvate dehydrogenase (E1), dihydrolipoamide acetyltransferase (E2) and lipoamide dehydrogenase (E3).</text>
</comment>
<keyword evidence="14" id="KW-1185">Reference proteome</keyword>
<dbReference type="InterPro" id="IPR001078">
    <property type="entry name" value="2-oxoacid_DH_actylTfrase"/>
</dbReference>
<evidence type="ECO:0000256" key="9">
    <source>
        <dbReference type="RuleBase" id="RU361137"/>
    </source>
</evidence>
<feature type="region of interest" description="Disordered" evidence="10">
    <location>
        <begin position="77"/>
        <end position="147"/>
    </location>
</feature>
<dbReference type="PANTHER" id="PTHR43178">
    <property type="entry name" value="DIHYDROLIPOAMIDE ACETYLTRANSFERASE COMPONENT OF PYRUVATE DEHYDROGENASE COMPLEX"/>
    <property type="match status" value="1"/>
</dbReference>
<dbReference type="FunFam" id="3.30.559.10:FF:000004">
    <property type="entry name" value="Acetyltransferase component of pyruvate dehydrogenase complex"/>
    <property type="match status" value="1"/>
</dbReference>
<feature type="compositionally biased region" description="Basic and acidic residues" evidence="10">
    <location>
        <begin position="87"/>
        <end position="142"/>
    </location>
</feature>
<dbReference type="Gene3D" id="4.10.320.10">
    <property type="entry name" value="E3-binding domain"/>
    <property type="match status" value="1"/>
</dbReference>
<dbReference type="GO" id="GO:0005737">
    <property type="term" value="C:cytoplasm"/>
    <property type="evidence" value="ECO:0007669"/>
    <property type="project" value="TreeGrafter"/>
</dbReference>
<dbReference type="InterPro" id="IPR011053">
    <property type="entry name" value="Single_hybrid_motif"/>
</dbReference>
<dbReference type="SUPFAM" id="SSF47005">
    <property type="entry name" value="Peripheral subunit-binding domain of 2-oxo acid dehydrogenase complex"/>
    <property type="match status" value="1"/>
</dbReference>
<dbReference type="CDD" id="cd06849">
    <property type="entry name" value="lipoyl_domain"/>
    <property type="match status" value="2"/>
</dbReference>
<dbReference type="InterPro" id="IPR006256">
    <property type="entry name" value="AcTrfase_Pyrv_DH_cplx"/>
</dbReference>
<dbReference type="Gene3D" id="3.30.559.10">
    <property type="entry name" value="Chloramphenicol acetyltransferase-like domain"/>
    <property type="match status" value="1"/>
</dbReference>
<dbReference type="EC" id="2.3.1.12" evidence="9"/>
<keyword evidence="4" id="KW-0677">Repeat</keyword>
<dbReference type="Proteomes" id="UP000199518">
    <property type="component" value="Unassembled WGS sequence"/>
</dbReference>
<reference evidence="14" key="1">
    <citation type="submission" date="2016-10" db="EMBL/GenBank/DDBJ databases">
        <authorList>
            <person name="Varghese N."/>
            <person name="Submissions S."/>
        </authorList>
    </citation>
    <scope>NUCLEOTIDE SEQUENCE [LARGE SCALE GENOMIC DNA]</scope>
    <source>
        <strain evidence="14">DSM 26348</strain>
    </source>
</reference>
<feature type="compositionally biased region" description="Low complexity" evidence="10">
    <location>
        <begin position="260"/>
        <end position="288"/>
    </location>
</feature>
<dbReference type="InterPro" id="IPR023213">
    <property type="entry name" value="CAT-like_dom_sf"/>
</dbReference>
<dbReference type="Pfam" id="PF00198">
    <property type="entry name" value="2-oxoacid_dh"/>
    <property type="match status" value="1"/>
</dbReference>
<evidence type="ECO:0000256" key="6">
    <source>
        <dbReference type="ARBA" id="ARBA00023315"/>
    </source>
</evidence>
<keyword evidence="5 9" id="KW-0450">Lipoyl</keyword>
<dbReference type="InterPro" id="IPR000089">
    <property type="entry name" value="Biotin_lipoyl"/>
</dbReference>
<feature type="region of interest" description="Disordered" evidence="10">
    <location>
        <begin position="227"/>
        <end position="296"/>
    </location>
</feature>
<dbReference type="InterPro" id="IPR003016">
    <property type="entry name" value="2-oxoA_DH_lipoyl-BS"/>
</dbReference>
<accession>A0A1I3HV01</accession>